<evidence type="ECO:0000313" key="4">
    <source>
        <dbReference type="RefSeq" id="XP_021279466.1"/>
    </source>
</evidence>
<organism evidence="3 4">
    <name type="scientific">Herrania umbratica</name>
    <dbReference type="NCBI Taxonomy" id="108875"/>
    <lineage>
        <taxon>Eukaryota</taxon>
        <taxon>Viridiplantae</taxon>
        <taxon>Streptophyta</taxon>
        <taxon>Embryophyta</taxon>
        <taxon>Tracheophyta</taxon>
        <taxon>Spermatophyta</taxon>
        <taxon>Magnoliopsida</taxon>
        <taxon>eudicotyledons</taxon>
        <taxon>Gunneridae</taxon>
        <taxon>Pentapetalae</taxon>
        <taxon>rosids</taxon>
        <taxon>malvids</taxon>
        <taxon>Malvales</taxon>
        <taxon>Malvaceae</taxon>
        <taxon>Byttnerioideae</taxon>
        <taxon>Herrania</taxon>
    </lineage>
</organism>
<protein>
    <submittedName>
        <fullName evidence="4">Coiled-coil domain-containing protein 1-like</fullName>
    </submittedName>
</protein>
<dbReference type="RefSeq" id="XP_021279466.1">
    <property type="nucleotide sequence ID" value="XM_021423791.1"/>
</dbReference>
<reference evidence="4" key="1">
    <citation type="submission" date="2025-08" db="UniProtKB">
        <authorList>
            <consortium name="RefSeq"/>
        </authorList>
    </citation>
    <scope>IDENTIFICATION</scope>
    <source>
        <tissue evidence="4">Leaf</tissue>
    </source>
</reference>
<gene>
    <name evidence="4" type="primary">LOC110413066</name>
</gene>
<sequence>MKLVYSPIPARIILCVAALLVLKSLSTSISERCNPEFSYDPLFLFILFNAITVAVIVGINKPSIDEIDGFFPHSCSLYEGPFINSTEKYSDVDDFEDDTPSSDGYHADEDDDDGHHEDEDEDDSCNDEEESDDLQKRIEDFIAKVINGWREEKLRESL</sequence>
<keyword evidence="2" id="KW-0472">Membrane</keyword>
<keyword evidence="2" id="KW-1133">Transmembrane helix</keyword>
<evidence type="ECO:0000256" key="2">
    <source>
        <dbReference type="SAM" id="Phobius"/>
    </source>
</evidence>
<accession>A0A6J0ZY11</accession>
<dbReference type="PANTHER" id="PTHR36595">
    <property type="entry name" value="TRANSMEMBRANE PROTEIN"/>
    <property type="match status" value="1"/>
</dbReference>
<dbReference type="OrthoDB" id="1747626at2759"/>
<dbReference type="Proteomes" id="UP000504621">
    <property type="component" value="Unplaced"/>
</dbReference>
<dbReference type="GeneID" id="110413066"/>
<proteinExistence type="predicted"/>
<evidence type="ECO:0000256" key="1">
    <source>
        <dbReference type="SAM" id="MobiDB-lite"/>
    </source>
</evidence>
<keyword evidence="3" id="KW-1185">Reference proteome</keyword>
<name>A0A6J0ZY11_9ROSI</name>
<keyword evidence="2" id="KW-0812">Transmembrane</keyword>
<feature type="transmembrane region" description="Helical" evidence="2">
    <location>
        <begin position="42"/>
        <end position="59"/>
    </location>
</feature>
<evidence type="ECO:0000313" key="3">
    <source>
        <dbReference type="Proteomes" id="UP000504621"/>
    </source>
</evidence>
<dbReference type="PANTHER" id="PTHR36595:SF3">
    <property type="entry name" value="TRANSMEMBRANE PROTEIN"/>
    <property type="match status" value="1"/>
</dbReference>
<feature type="compositionally biased region" description="Acidic residues" evidence="1">
    <location>
        <begin position="108"/>
        <end position="132"/>
    </location>
</feature>
<feature type="region of interest" description="Disordered" evidence="1">
    <location>
        <begin position="88"/>
        <end position="133"/>
    </location>
</feature>
<dbReference type="AlphaFoldDB" id="A0A6J0ZY11"/>